<comment type="caution">
    <text evidence="1">The sequence shown here is derived from an EMBL/GenBank/DDBJ whole genome shotgun (WGS) entry which is preliminary data.</text>
</comment>
<sequence length="46" mass="5055">EVFFVLVGQVLVQALSVFTQFSFHTFGGIRNIDGQTAVITEQQKPG</sequence>
<dbReference type="AlphaFoldDB" id="X1N2P6"/>
<gene>
    <name evidence="1" type="ORF">S06H3_49770</name>
</gene>
<evidence type="ECO:0000313" key="1">
    <source>
        <dbReference type="EMBL" id="GAI37858.1"/>
    </source>
</evidence>
<protein>
    <submittedName>
        <fullName evidence="1">Uncharacterized protein</fullName>
    </submittedName>
</protein>
<feature type="non-terminal residue" evidence="1">
    <location>
        <position position="1"/>
    </location>
</feature>
<accession>X1N2P6</accession>
<organism evidence="1">
    <name type="scientific">marine sediment metagenome</name>
    <dbReference type="NCBI Taxonomy" id="412755"/>
    <lineage>
        <taxon>unclassified sequences</taxon>
        <taxon>metagenomes</taxon>
        <taxon>ecological metagenomes</taxon>
    </lineage>
</organism>
<proteinExistence type="predicted"/>
<dbReference type="EMBL" id="BARV01031457">
    <property type="protein sequence ID" value="GAI37858.1"/>
    <property type="molecule type" value="Genomic_DNA"/>
</dbReference>
<reference evidence="1" key="1">
    <citation type="journal article" date="2014" name="Front. Microbiol.">
        <title>High frequency of phylogenetically diverse reductive dehalogenase-homologous genes in deep subseafloor sedimentary metagenomes.</title>
        <authorList>
            <person name="Kawai M."/>
            <person name="Futagami T."/>
            <person name="Toyoda A."/>
            <person name="Takaki Y."/>
            <person name="Nishi S."/>
            <person name="Hori S."/>
            <person name="Arai W."/>
            <person name="Tsubouchi T."/>
            <person name="Morono Y."/>
            <person name="Uchiyama I."/>
            <person name="Ito T."/>
            <person name="Fujiyama A."/>
            <person name="Inagaki F."/>
            <person name="Takami H."/>
        </authorList>
    </citation>
    <scope>NUCLEOTIDE SEQUENCE</scope>
    <source>
        <strain evidence="1">Expedition CK06-06</strain>
    </source>
</reference>
<name>X1N2P6_9ZZZZ</name>